<comment type="subcellular location">
    <subcellularLocation>
        <location evidence="2">Cell outer membrane</location>
    </subcellularLocation>
    <subcellularLocation>
        <location evidence="1">Cell surface</location>
    </subcellularLocation>
</comment>
<evidence type="ECO:0000256" key="11">
    <source>
        <dbReference type="SAM" id="MobiDB-lite"/>
    </source>
</evidence>
<dbReference type="InterPro" id="IPR005594">
    <property type="entry name" value="YadA_C"/>
</dbReference>
<evidence type="ECO:0000256" key="6">
    <source>
        <dbReference type="ARBA" id="ARBA00022692"/>
    </source>
</evidence>
<evidence type="ECO:0000256" key="10">
    <source>
        <dbReference type="ARBA" id="ARBA00023237"/>
    </source>
</evidence>
<evidence type="ECO:0000256" key="1">
    <source>
        <dbReference type="ARBA" id="ARBA00004241"/>
    </source>
</evidence>
<organism evidence="14 15">
    <name type="scientific">Alcaligenes xylosoxydans xylosoxydans</name>
    <name type="common">Achromobacter xylosoxidans</name>
    <dbReference type="NCBI Taxonomy" id="85698"/>
    <lineage>
        <taxon>Bacteria</taxon>
        <taxon>Pseudomonadati</taxon>
        <taxon>Pseudomonadota</taxon>
        <taxon>Betaproteobacteria</taxon>
        <taxon>Burkholderiales</taxon>
        <taxon>Alcaligenaceae</taxon>
        <taxon>Achromobacter</taxon>
    </lineage>
</organism>
<keyword evidence="9" id="KW-0472">Membrane</keyword>
<dbReference type="Pfam" id="PF05662">
    <property type="entry name" value="YadA_stalk"/>
    <property type="match status" value="7"/>
</dbReference>
<evidence type="ECO:0000256" key="7">
    <source>
        <dbReference type="ARBA" id="ARBA00022729"/>
    </source>
</evidence>
<feature type="domain" description="Trimeric autotransporter adhesin YadA-like stalk" evidence="13">
    <location>
        <begin position="1415"/>
        <end position="1446"/>
    </location>
</feature>
<feature type="domain" description="Trimeric autotransporter adhesin YadA-like stalk" evidence="13">
    <location>
        <begin position="803"/>
        <end position="836"/>
    </location>
</feature>
<feature type="region of interest" description="Disordered" evidence="11">
    <location>
        <begin position="889"/>
        <end position="924"/>
    </location>
</feature>
<feature type="domain" description="Trimeric autotransporter adhesin YadA-like stalk" evidence="13">
    <location>
        <begin position="500"/>
        <end position="527"/>
    </location>
</feature>
<gene>
    <name evidence="14" type="ORF">AL504_28720</name>
</gene>
<reference evidence="15" key="1">
    <citation type="submission" date="2015-12" db="EMBL/GenBank/DDBJ databases">
        <title>FDA dAtabase for Regulatory Grade micrObial Sequences (FDA-ARGOS): Supporting development and validation of Infectious Disease Dx tests.</title>
        <authorList>
            <person name="Case J."/>
            <person name="Tallon L."/>
            <person name="Sadzewicz L."/>
            <person name="Sengamalay N."/>
            <person name="Ott S."/>
            <person name="Godinez A."/>
            <person name="Nagaraj S."/>
            <person name="Nadendla S."/>
            <person name="Sichtig H."/>
        </authorList>
    </citation>
    <scope>NUCLEOTIDE SEQUENCE [LARGE SCALE GENOMIC DNA]</scope>
    <source>
        <strain evidence="15">FDAARGOS_147</strain>
    </source>
</reference>
<dbReference type="Proteomes" id="UP000060602">
    <property type="component" value="Chromosome"/>
</dbReference>
<name>A0A120LI88_ALCXX</name>
<feature type="domain" description="Trimeric autotransporter adhesin YadA-like stalk" evidence="13">
    <location>
        <begin position="1555"/>
        <end position="1573"/>
    </location>
</feature>
<feature type="domain" description="Trimeric autotransporter adhesin YadA-like stalk" evidence="13">
    <location>
        <begin position="1109"/>
        <end position="1149"/>
    </location>
</feature>
<feature type="region of interest" description="Disordered" evidence="11">
    <location>
        <begin position="537"/>
        <end position="570"/>
    </location>
</feature>
<keyword evidence="10" id="KW-0998">Cell outer membrane</keyword>
<evidence type="ECO:0000256" key="8">
    <source>
        <dbReference type="ARBA" id="ARBA00022927"/>
    </source>
</evidence>
<evidence type="ECO:0000256" key="9">
    <source>
        <dbReference type="ARBA" id="ARBA00023136"/>
    </source>
</evidence>
<evidence type="ECO:0000256" key="3">
    <source>
        <dbReference type="ARBA" id="ARBA00005848"/>
    </source>
</evidence>
<dbReference type="Pfam" id="PF03895">
    <property type="entry name" value="YadA_anchor"/>
    <property type="match status" value="1"/>
</dbReference>
<feature type="compositionally biased region" description="Low complexity" evidence="11">
    <location>
        <begin position="889"/>
        <end position="913"/>
    </location>
</feature>
<evidence type="ECO:0000256" key="2">
    <source>
        <dbReference type="ARBA" id="ARBA00004442"/>
    </source>
</evidence>
<dbReference type="PROSITE" id="PS51318">
    <property type="entry name" value="TAT"/>
    <property type="match status" value="1"/>
</dbReference>
<dbReference type="Gene3D" id="4.10.80.270">
    <property type="match status" value="1"/>
</dbReference>
<evidence type="ECO:0000256" key="5">
    <source>
        <dbReference type="ARBA" id="ARBA00022452"/>
    </source>
</evidence>
<evidence type="ECO:0000313" key="15">
    <source>
        <dbReference type="Proteomes" id="UP000060602"/>
    </source>
</evidence>
<keyword evidence="7" id="KW-0732">Signal</keyword>
<keyword evidence="5" id="KW-1134">Transmembrane beta strand</keyword>
<feature type="domain" description="Trimeric autotransporter adhesin YadA-like stalk" evidence="13">
    <location>
        <begin position="581"/>
        <end position="621"/>
    </location>
</feature>
<dbReference type="Gene3D" id="1.20.5.170">
    <property type="match status" value="6"/>
</dbReference>
<sequence>MMAQAFSPSLGKRVRAMLRLACRVLGLKRRKGLGLALLGAMAVALMGAAPAQAANGIHINANASGPCVSINDPQSVYIVGGSTDVYLRENVNFTDNAARCNPVSGADQYGYILFSPRVDVTGVGATSLTLGGQLSVNSGLIKLGDDTTGLRIGNWSTTADPLGLSIGNSTQAQKWGVGLGMLARATGAEAATAAGNNSQASASYSTVLGVASSVSSSHASALGPSSVISGEYAVGVGRFAQTLADNAIAFGRGSIARTVDSVVIGTSANAADRAAIALGSGSQTRAAVAPQGVLLLGVSPAFSATHLDGVVSVGSVIRNRQVINVAPGAVHAQSTDAVNGAQLFAAYDAINILGATDQAQQAAMARNAAGLAAARGEQAATSASFARAVGGGATVDAQNRVVMPGPAASADGAAEPPATVLGAVTALDRGINQQDEMLGETFDQGMALMDKADRVASPLLGLGPDETVAGRIDDVKKALLMWDPVGGVYTATPVPDEQRRISNLAAGQAATDAVNKGQLDQAVTALQDSSLVRESDGQLRVGQDSSATSVNLAGSAPRRDAIGNPVVGADGQPETAAVDRQVTGVAAGVNANDAVNKGQLDGVAQAAAAAQGAAGDARQAADAAGAAASAAQRTADAAQGAAAGAQQAATTAQGAAAAAQSAADGANAKLAGIGAGETVAGRIEQAAAAATDAAGRAAGQALADALGGGATVGADGKASAPAYAISQFGADGTPTQAQTATNVGDAVAALDANVIKVNERVQAQDARLAPLTQDLAELRDDSLLWDQGAQAFSASHGGASPNRIINVADGQADTDAVNKGQLSTVSQSVDAAAVAAGAAQSVADTARDGANRAQQAAMAAQDTAASARQAAEAADGEVARTWQAAQAAQGAAGQAQQEAASAQGRATDAQQRAETARRAAIDAGQAAGAAQEASAQARDLASAAQHSATSASGAAVAAQQAAGAARVSADDASARLAGIGEGETVAGRIAQAAQAAVASAGQAASQALAGALGGGATVGADGTASAPAYAISQIGPDGTPTQAQTATNVGDAVAALDANVIKVNERVMAQGADAAKLTQDLGDLRDDGLRWDAAGGAFNAAREDGSSNRIVQVAAGVAASDAINLGQVASVAGTVAAAADVAGTARQTADAAQVVASAAAQSADTAQSASAAAQRSADAANARLVDLGEGETVAGRIAQASAATNQSLADALGGGATIGADGALQAPSYAVTAIGPDGRAQAPATAAGNVADAVRQLDASVVAVNDNINKVGADVLQVRDQLDAGELGLVRQDAATRDITVARQADGTRVTLAGTDGVRTLSGVKEGEVSAASTEAVVGAQLFRVNQDLLANSQAVGDLEALTGQQGVTLTALSDRVDSGNVGLTRHDPSGNRVTLGADRGGDAVDVSGTDGARRVTGLRDGDIAAGSTDAATGGQLHAVTERIDQLDAQAAGIVIDSRGDGSDRAQVKAGGRGVAVGASAQAMGDNSAAVGADARAAGANATAMGANAAAQAAGSTAVGANATASAPGSVALGEGAQATRANTVSVGASGAERQITNVAAATHATDAVNLRQAIQLSRQDANQARQLANRHTDSRIGQLRRETRAGVASAMAMAALPATSTPGKSMVAMSASSYGGQSAVAVGVSARSRSGTWVYRLSLSGAAGGQTGASAGLTYAW</sequence>
<feature type="domain" description="Trimeric autotransporter adhesin YadA-like C-terminal membrane anchor" evidence="12">
    <location>
        <begin position="1620"/>
        <end position="1678"/>
    </location>
</feature>
<proteinExistence type="inferred from homology"/>
<feature type="domain" description="Trimeric autotransporter adhesin YadA-like stalk" evidence="13">
    <location>
        <begin position="321"/>
        <end position="352"/>
    </location>
</feature>
<dbReference type="InterPro" id="IPR045584">
    <property type="entry name" value="Pilin-like"/>
</dbReference>
<dbReference type="EMBL" id="CP014060">
    <property type="protein sequence ID" value="AMG39633.1"/>
    <property type="molecule type" value="Genomic_DNA"/>
</dbReference>
<evidence type="ECO:0000259" key="12">
    <source>
        <dbReference type="Pfam" id="PF03895"/>
    </source>
</evidence>
<dbReference type="InterPro" id="IPR006311">
    <property type="entry name" value="TAT_signal"/>
</dbReference>
<dbReference type="Gene3D" id="3.30.1300.30">
    <property type="entry name" value="GSPII I/J protein-like"/>
    <property type="match status" value="1"/>
</dbReference>
<dbReference type="InterPro" id="IPR011049">
    <property type="entry name" value="Serralysin-like_metalloprot_C"/>
</dbReference>
<dbReference type="SUPFAM" id="SSF54523">
    <property type="entry name" value="Pili subunits"/>
    <property type="match status" value="1"/>
</dbReference>
<dbReference type="Gene3D" id="2.150.10.10">
    <property type="entry name" value="Serralysin-like metalloprotease, C-terminal"/>
    <property type="match status" value="3"/>
</dbReference>
<evidence type="ECO:0000313" key="14">
    <source>
        <dbReference type="EMBL" id="AMG39633.1"/>
    </source>
</evidence>
<dbReference type="InterPro" id="IPR008635">
    <property type="entry name" value="Coiled_stalk_dom"/>
</dbReference>
<accession>A0A120LI88</accession>
<feature type="compositionally biased region" description="Polar residues" evidence="11">
    <location>
        <begin position="543"/>
        <end position="552"/>
    </location>
</feature>
<dbReference type="GO" id="GO:0009986">
    <property type="term" value="C:cell surface"/>
    <property type="evidence" value="ECO:0007669"/>
    <property type="project" value="UniProtKB-SubCell"/>
</dbReference>
<protein>
    <submittedName>
        <fullName evidence="14">Uncharacterized protein</fullName>
    </submittedName>
</protein>
<keyword evidence="4" id="KW-0813">Transport</keyword>
<dbReference type="GO" id="GO:0009279">
    <property type="term" value="C:cell outer membrane"/>
    <property type="evidence" value="ECO:0007669"/>
    <property type="project" value="UniProtKB-SubCell"/>
</dbReference>
<dbReference type="RefSeq" id="WP_061073956.1">
    <property type="nucleotide sequence ID" value="NZ_CP014060.2"/>
</dbReference>
<dbReference type="SUPFAM" id="SSF101967">
    <property type="entry name" value="Adhesin YadA, collagen-binding domain"/>
    <property type="match status" value="3"/>
</dbReference>
<comment type="similarity">
    <text evidence="3">Belongs to the autotransporter-2 (AT-2) (TC 1.B.40) family.</text>
</comment>
<evidence type="ECO:0000256" key="4">
    <source>
        <dbReference type="ARBA" id="ARBA00022448"/>
    </source>
</evidence>
<dbReference type="GO" id="GO:0015031">
    <property type="term" value="P:protein transport"/>
    <property type="evidence" value="ECO:0007669"/>
    <property type="project" value="UniProtKB-KW"/>
</dbReference>
<keyword evidence="6" id="KW-0812">Transmembrane</keyword>
<evidence type="ECO:0000259" key="13">
    <source>
        <dbReference type="Pfam" id="PF05662"/>
    </source>
</evidence>
<keyword evidence="8" id="KW-0653">Protein transport</keyword>